<dbReference type="SUPFAM" id="SSF47323">
    <property type="entry name" value="Anticodon-binding domain of a subclass of class I aminoacyl-tRNA synthetases"/>
    <property type="match status" value="1"/>
</dbReference>
<comment type="cofactor">
    <cofactor evidence="12">
        <name>Zn(2+)</name>
        <dbReference type="ChEBI" id="CHEBI:29105"/>
    </cofactor>
    <text evidence="12">Binds 1 zinc ion per subunit.</text>
</comment>
<dbReference type="EC" id="6.1.1.16" evidence="12"/>
<evidence type="ECO:0000256" key="11">
    <source>
        <dbReference type="ARBA" id="ARBA00023146"/>
    </source>
</evidence>
<evidence type="ECO:0000259" key="13">
    <source>
        <dbReference type="SMART" id="SM00840"/>
    </source>
</evidence>
<dbReference type="InterPro" id="IPR056411">
    <property type="entry name" value="CysS_C"/>
</dbReference>
<evidence type="ECO:0000256" key="12">
    <source>
        <dbReference type="HAMAP-Rule" id="MF_00041"/>
    </source>
</evidence>
<proteinExistence type="inferred from homology"/>
<dbReference type="GO" id="GO:0005829">
    <property type="term" value="C:cytosol"/>
    <property type="evidence" value="ECO:0007669"/>
    <property type="project" value="TreeGrafter"/>
</dbReference>
<keyword evidence="8 12" id="KW-0862">Zinc</keyword>
<dbReference type="Gene3D" id="1.20.120.1910">
    <property type="entry name" value="Cysteine-tRNA ligase, C-terminal anti-codon recognition domain"/>
    <property type="match status" value="1"/>
</dbReference>
<dbReference type="Pfam" id="PF23493">
    <property type="entry name" value="CysS_C"/>
    <property type="match status" value="1"/>
</dbReference>
<dbReference type="AlphaFoldDB" id="A0A7X7R9N1"/>
<feature type="short sequence motif" description="'KMSKS' region" evidence="12">
    <location>
        <begin position="269"/>
        <end position="273"/>
    </location>
</feature>
<dbReference type="CDD" id="cd00672">
    <property type="entry name" value="CysRS_core"/>
    <property type="match status" value="1"/>
</dbReference>
<comment type="catalytic activity">
    <reaction evidence="12">
        <text>tRNA(Cys) + L-cysteine + ATP = L-cysteinyl-tRNA(Cys) + AMP + diphosphate</text>
        <dbReference type="Rhea" id="RHEA:17773"/>
        <dbReference type="Rhea" id="RHEA-COMP:9661"/>
        <dbReference type="Rhea" id="RHEA-COMP:9679"/>
        <dbReference type="ChEBI" id="CHEBI:30616"/>
        <dbReference type="ChEBI" id="CHEBI:33019"/>
        <dbReference type="ChEBI" id="CHEBI:35235"/>
        <dbReference type="ChEBI" id="CHEBI:78442"/>
        <dbReference type="ChEBI" id="CHEBI:78517"/>
        <dbReference type="ChEBI" id="CHEBI:456215"/>
        <dbReference type="EC" id="6.1.1.16"/>
    </reaction>
</comment>
<comment type="subcellular location">
    <subcellularLocation>
        <location evidence="1 12">Cytoplasm</location>
    </subcellularLocation>
</comment>
<dbReference type="HAMAP" id="MF_00041">
    <property type="entry name" value="Cys_tRNA_synth"/>
    <property type="match status" value="1"/>
</dbReference>
<feature type="binding site" evidence="12">
    <location>
        <position position="212"/>
    </location>
    <ligand>
        <name>Zn(2+)</name>
        <dbReference type="ChEBI" id="CHEBI:29105"/>
    </ligand>
</feature>
<feature type="binding site" evidence="12">
    <location>
        <position position="237"/>
    </location>
    <ligand>
        <name>Zn(2+)</name>
        <dbReference type="ChEBI" id="CHEBI:29105"/>
    </ligand>
</feature>
<evidence type="ECO:0000256" key="2">
    <source>
        <dbReference type="ARBA" id="ARBA00005594"/>
    </source>
</evidence>
<keyword evidence="6 12" id="KW-0479">Metal-binding</keyword>
<dbReference type="NCBIfam" id="TIGR00435">
    <property type="entry name" value="cysS"/>
    <property type="match status" value="1"/>
</dbReference>
<keyword evidence="7 12" id="KW-0547">Nucleotide-binding</keyword>
<dbReference type="CDD" id="cd07963">
    <property type="entry name" value="Anticodon_Ia_Cys"/>
    <property type="match status" value="1"/>
</dbReference>
<feature type="binding site" evidence="12">
    <location>
        <position position="28"/>
    </location>
    <ligand>
        <name>Zn(2+)</name>
        <dbReference type="ChEBI" id="CHEBI:29105"/>
    </ligand>
</feature>
<comment type="subunit">
    <text evidence="3 12">Monomer.</text>
</comment>
<dbReference type="RefSeq" id="WP_068806427.1">
    <property type="nucleotide sequence ID" value="NZ_MBFM01000003.1"/>
</dbReference>
<evidence type="ECO:0000256" key="7">
    <source>
        <dbReference type="ARBA" id="ARBA00022741"/>
    </source>
</evidence>
<dbReference type="Gene3D" id="3.40.50.620">
    <property type="entry name" value="HUPs"/>
    <property type="match status" value="1"/>
</dbReference>
<dbReference type="GO" id="GO:0004817">
    <property type="term" value="F:cysteine-tRNA ligase activity"/>
    <property type="evidence" value="ECO:0007669"/>
    <property type="project" value="UniProtKB-UniRule"/>
</dbReference>
<dbReference type="SUPFAM" id="SSF52374">
    <property type="entry name" value="Nucleotidylyl transferase"/>
    <property type="match status" value="1"/>
</dbReference>
<sequence>MLTIYNTLSRGKEAFQPIEPGKVRMYVCGMTVYDFCHLGHARVMVVFDMVARWLRASGYDVTYVRNITDIDDKIIRRAQENHESIRSLTDRFIAAMHEDADALGVLRPDFEPRATDYVASMQGLISRLERNGLAYVAANRDVCYSVRKFEGYGRLSGKSIDELRAGERVDVAGDKNDPLDFVLWKHAKTEEPVEVKWPSPWGEGRPGWHIECSAMSLDLLGEHFDIHGGGMDLQFPHHENEIAQSEGAHGHTFVNYWMHNGFVRVDDEKMSKSLGNFFTIREVLQKYDPEVVRFFILRAHYRSALNYSDAHLEDARNALTRLYTALKNVPAQGAAAVNWNEPHAQRFRAAMDDDFNTAEAVAVLFELANELNRSADVALAAQLKALGGVLGLLGREPIVFLQAGTPASGGLGAEAIEALIAERAAAKKAKDYAEADRIRAALLEAGIVLEDGPGGTTWRRG</sequence>
<feature type="short sequence motif" description="'HIGH' region" evidence="12">
    <location>
        <begin position="30"/>
        <end position="40"/>
    </location>
</feature>
<dbReference type="PANTHER" id="PTHR10890">
    <property type="entry name" value="CYSTEINYL-TRNA SYNTHETASE"/>
    <property type="match status" value="1"/>
</dbReference>
<evidence type="ECO:0000256" key="4">
    <source>
        <dbReference type="ARBA" id="ARBA00022490"/>
    </source>
</evidence>
<evidence type="ECO:0000313" key="15">
    <source>
        <dbReference type="Proteomes" id="UP000536534"/>
    </source>
</evidence>
<protein>
    <recommendedName>
        <fullName evidence="12">Cysteine--tRNA ligase</fullName>
        <ecNumber evidence="12">6.1.1.16</ecNumber>
    </recommendedName>
    <alternativeName>
        <fullName evidence="12">Cysteinyl-tRNA synthetase</fullName>
        <shortName evidence="12">CysRS</shortName>
    </alternativeName>
</protein>
<dbReference type="FunFam" id="3.40.50.620:FF:000009">
    <property type="entry name" value="Cysteine--tRNA ligase"/>
    <property type="match status" value="1"/>
</dbReference>
<evidence type="ECO:0000256" key="8">
    <source>
        <dbReference type="ARBA" id="ARBA00022833"/>
    </source>
</evidence>
<dbReference type="SMART" id="SM00840">
    <property type="entry name" value="DALR_2"/>
    <property type="match status" value="1"/>
</dbReference>
<keyword evidence="10 12" id="KW-0648">Protein biosynthesis</keyword>
<dbReference type="InterPro" id="IPR032678">
    <property type="entry name" value="tRNA-synt_1_cat_dom"/>
</dbReference>
<keyword evidence="11 12" id="KW-0030">Aminoacyl-tRNA synthetase</keyword>
<dbReference type="Proteomes" id="UP000536534">
    <property type="component" value="Unassembled WGS sequence"/>
</dbReference>
<dbReference type="GO" id="GO:0006423">
    <property type="term" value="P:cysteinyl-tRNA aminoacylation"/>
    <property type="evidence" value="ECO:0007669"/>
    <property type="project" value="UniProtKB-UniRule"/>
</dbReference>
<dbReference type="InterPro" id="IPR024909">
    <property type="entry name" value="Cys-tRNA/MSH_ligase"/>
</dbReference>
<accession>A0A7X7R9N1</accession>
<organism evidence="14 15">
    <name type="scientific">Thauera phenolivorans</name>
    <dbReference type="NCBI Taxonomy" id="1792543"/>
    <lineage>
        <taxon>Bacteria</taxon>
        <taxon>Pseudomonadati</taxon>
        <taxon>Pseudomonadota</taxon>
        <taxon>Betaproteobacteria</taxon>
        <taxon>Rhodocyclales</taxon>
        <taxon>Zoogloeaceae</taxon>
        <taxon>Thauera</taxon>
    </lineage>
</organism>
<keyword evidence="4 12" id="KW-0963">Cytoplasm</keyword>
<evidence type="ECO:0000256" key="9">
    <source>
        <dbReference type="ARBA" id="ARBA00022840"/>
    </source>
</evidence>
<evidence type="ECO:0000256" key="10">
    <source>
        <dbReference type="ARBA" id="ARBA00022917"/>
    </source>
</evidence>
<evidence type="ECO:0000256" key="1">
    <source>
        <dbReference type="ARBA" id="ARBA00004496"/>
    </source>
</evidence>
<dbReference type="EMBL" id="JAAYYV010000445">
    <property type="protein sequence ID" value="NLF55766.1"/>
    <property type="molecule type" value="Genomic_DNA"/>
</dbReference>
<reference evidence="14 15" key="1">
    <citation type="journal article" date="2020" name="Biotechnol. Biofuels">
        <title>New insights from the biogas microbiome by comprehensive genome-resolved metagenomics of nearly 1600 species originating from multiple anaerobic digesters.</title>
        <authorList>
            <person name="Campanaro S."/>
            <person name="Treu L."/>
            <person name="Rodriguez-R L.M."/>
            <person name="Kovalovszki A."/>
            <person name="Ziels R.M."/>
            <person name="Maus I."/>
            <person name="Zhu X."/>
            <person name="Kougias P.G."/>
            <person name="Basile A."/>
            <person name="Luo G."/>
            <person name="Schluter A."/>
            <person name="Konstantinidis K.T."/>
            <person name="Angelidaki I."/>
        </authorList>
    </citation>
    <scope>NUCLEOTIDE SEQUENCE [LARGE SCALE GENOMIC DNA]</scope>
    <source>
        <strain evidence="14">AS06rmzACSIP_256</strain>
    </source>
</reference>
<dbReference type="GO" id="GO:0005524">
    <property type="term" value="F:ATP binding"/>
    <property type="evidence" value="ECO:0007669"/>
    <property type="project" value="UniProtKB-UniRule"/>
</dbReference>
<keyword evidence="5 12" id="KW-0436">Ligase</keyword>
<dbReference type="InterPro" id="IPR015803">
    <property type="entry name" value="Cys-tRNA-ligase"/>
</dbReference>
<dbReference type="OrthoDB" id="9815130at2"/>
<comment type="caution">
    <text evidence="14">The sequence shown here is derived from an EMBL/GenBank/DDBJ whole genome shotgun (WGS) entry which is preliminary data.</text>
</comment>
<evidence type="ECO:0000256" key="3">
    <source>
        <dbReference type="ARBA" id="ARBA00011245"/>
    </source>
</evidence>
<name>A0A7X7R9N1_9RHOO</name>
<feature type="binding site" evidence="12">
    <location>
        <position position="241"/>
    </location>
    <ligand>
        <name>Zn(2+)</name>
        <dbReference type="ChEBI" id="CHEBI:29105"/>
    </ligand>
</feature>
<evidence type="ECO:0000256" key="6">
    <source>
        <dbReference type="ARBA" id="ARBA00022723"/>
    </source>
</evidence>
<evidence type="ECO:0000313" key="14">
    <source>
        <dbReference type="EMBL" id="NLF55766.1"/>
    </source>
</evidence>
<dbReference type="Pfam" id="PF09190">
    <property type="entry name" value="DALR_2"/>
    <property type="match status" value="1"/>
</dbReference>
<gene>
    <name evidence="12" type="primary">cysS</name>
    <name evidence="14" type="ORF">GX576_15460</name>
</gene>
<feature type="domain" description="Cysteinyl-tRNA synthetase class Ia DALR" evidence="13">
    <location>
        <begin position="346"/>
        <end position="401"/>
    </location>
</feature>
<dbReference type="InterPro" id="IPR014729">
    <property type="entry name" value="Rossmann-like_a/b/a_fold"/>
</dbReference>
<comment type="similarity">
    <text evidence="2 12">Belongs to the class-I aminoacyl-tRNA synthetase family.</text>
</comment>
<dbReference type="InterPro" id="IPR015273">
    <property type="entry name" value="Cys-tRNA-synt_Ia_DALR"/>
</dbReference>
<dbReference type="GO" id="GO:0008270">
    <property type="term" value="F:zinc ion binding"/>
    <property type="evidence" value="ECO:0007669"/>
    <property type="project" value="UniProtKB-UniRule"/>
</dbReference>
<evidence type="ECO:0000256" key="5">
    <source>
        <dbReference type="ARBA" id="ARBA00022598"/>
    </source>
</evidence>
<keyword evidence="9 12" id="KW-0067">ATP-binding</keyword>
<dbReference type="Pfam" id="PF01406">
    <property type="entry name" value="tRNA-synt_1e"/>
    <property type="match status" value="1"/>
</dbReference>
<feature type="binding site" evidence="12">
    <location>
        <position position="272"/>
    </location>
    <ligand>
        <name>ATP</name>
        <dbReference type="ChEBI" id="CHEBI:30616"/>
    </ligand>
</feature>
<dbReference type="InterPro" id="IPR009080">
    <property type="entry name" value="tRNAsynth_Ia_anticodon-bd"/>
</dbReference>
<dbReference type="PANTHER" id="PTHR10890:SF3">
    <property type="entry name" value="CYSTEINE--TRNA LIGASE, CYTOPLASMIC"/>
    <property type="match status" value="1"/>
</dbReference>
<dbReference type="PRINTS" id="PR00983">
    <property type="entry name" value="TRNASYNTHCYS"/>
</dbReference>